<organism evidence="2 3">
    <name type="scientific">Rickenella mellea</name>
    <dbReference type="NCBI Taxonomy" id="50990"/>
    <lineage>
        <taxon>Eukaryota</taxon>
        <taxon>Fungi</taxon>
        <taxon>Dikarya</taxon>
        <taxon>Basidiomycota</taxon>
        <taxon>Agaricomycotina</taxon>
        <taxon>Agaricomycetes</taxon>
        <taxon>Hymenochaetales</taxon>
        <taxon>Rickenellaceae</taxon>
        <taxon>Rickenella</taxon>
    </lineage>
</organism>
<proteinExistence type="predicted"/>
<dbReference type="EMBL" id="ML170189">
    <property type="protein sequence ID" value="TDL20261.1"/>
    <property type="molecule type" value="Genomic_DNA"/>
</dbReference>
<dbReference type="VEuPathDB" id="FungiDB:BD410DRAFT_805070"/>
<keyword evidence="3" id="KW-1185">Reference proteome</keyword>
<gene>
    <name evidence="2" type="ORF">BD410DRAFT_805070</name>
</gene>
<dbReference type="AlphaFoldDB" id="A0A4Y7PYU4"/>
<sequence length="286" mass="30799">MFVPCFGSVSHRVTHAHFSIDDHVVGLSSPSMPIRPSTTSRKHPKGCCLPKSLIFVAISGLDGWDWSGDHGEDSSEETMALATVFFEVLVEGLQDPSLDNHRPGVCRGNHDTMTTNTSSPIITRRANPPVRHARTPAATTTPPPPPPHHPSSSRMGAQTRLFDVCGESRPPPPPPPPPPSSRTGVFARQFDMRGEPRPPPTPPSISISTYGHANVLVRRSRRAAVTTTTASSSISMHGYANAPIRRARRASATTTTATTSDTSISTHSSSSLITHWRANVLVQHVL</sequence>
<dbReference type="Proteomes" id="UP000294933">
    <property type="component" value="Unassembled WGS sequence"/>
</dbReference>
<feature type="compositionally biased region" description="Polar residues" evidence="1">
    <location>
        <begin position="111"/>
        <end position="121"/>
    </location>
</feature>
<feature type="compositionally biased region" description="Pro residues" evidence="1">
    <location>
        <begin position="169"/>
        <end position="180"/>
    </location>
</feature>
<evidence type="ECO:0000313" key="3">
    <source>
        <dbReference type="Proteomes" id="UP000294933"/>
    </source>
</evidence>
<evidence type="ECO:0000313" key="2">
    <source>
        <dbReference type="EMBL" id="TDL20261.1"/>
    </source>
</evidence>
<feature type="region of interest" description="Disordered" evidence="1">
    <location>
        <begin position="100"/>
        <end position="185"/>
    </location>
</feature>
<accession>A0A4Y7PYU4</accession>
<reference evidence="2 3" key="1">
    <citation type="submission" date="2018-06" db="EMBL/GenBank/DDBJ databases">
        <title>A transcriptomic atlas of mushroom development highlights an independent origin of complex multicellularity.</title>
        <authorList>
            <consortium name="DOE Joint Genome Institute"/>
            <person name="Krizsan K."/>
            <person name="Almasi E."/>
            <person name="Merenyi Z."/>
            <person name="Sahu N."/>
            <person name="Viragh M."/>
            <person name="Koszo T."/>
            <person name="Mondo S."/>
            <person name="Kiss B."/>
            <person name="Balint B."/>
            <person name="Kues U."/>
            <person name="Barry K."/>
            <person name="Hegedus J.C."/>
            <person name="Henrissat B."/>
            <person name="Johnson J."/>
            <person name="Lipzen A."/>
            <person name="Ohm R."/>
            <person name="Nagy I."/>
            <person name="Pangilinan J."/>
            <person name="Yan J."/>
            <person name="Xiong Y."/>
            <person name="Grigoriev I.V."/>
            <person name="Hibbett D.S."/>
            <person name="Nagy L.G."/>
        </authorList>
    </citation>
    <scope>NUCLEOTIDE SEQUENCE [LARGE SCALE GENOMIC DNA]</scope>
    <source>
        <strain evidence="2 3">SZMC22713</strain>
    </source>
</reference>
<evidence type="ECO:0000256" key="1">
    <source>
        <dbReference type="SAM" id="MobiDB-lite"/>
    </source>
</evidence>
<protein>
    <submittedName>
        <fullName evidence="2">Uncharacterized protein</fullName>
    </submittedName>
</protein>
<name>A0A4Y7PYU4_9AGAM</name>